<proteinExistence type="predicted"/>
<evidence type="ECO:0000313" key="3">
    <source>
        <dbReference type="Proteomes" id="UP000233837"/>
    </source>
</evidence>
<gene>
    <name evidence="2" type="ORF">MA16_Dca021636</name>
</gene>
<dbReference type="GO" id="GO:0009507">
    <property type="term" value="C:chloroplast"/>
    <property type="evidence" value="ECO:0007669"/>
    <property type="project" value="TreeGrafter"/>
</dbReference>
<evidence type="ECO:0000256" key="1">
    <source>
        <dbReference type="SAM" id="MobiDB-lite"/>
    </source>
</evidence>
<dbReference type="PANTHER" id="PTHR37758">
    <property type="entry name" value="OS03G0334300 PROTEIN"/>
    <property type="match status" value="1"/>
</dbReference>
<dbReference type="PANTHER" id="PTHR37758:SF1">
    <property type="entry name" value="OS03G0334300 PROTEIN"/>
    <property type="match status" value="1"/>
</dbReference>
<accession>A0A2I0WF25</accession>
<protein>
    <submittedName>
        <fullName evidence="2">Uncharacterized protein</fullName>
    </submittedName>
</protein>
<dbReference type="EMBL" id="KZ502679">
    <property type="protein sequence ID" value="PKU74232.1"/>
    <property type="molecule type" value="Genomic_DNA"/>
</dbReference>
<reference evidence="2 3" key="2">
    <citation type="journal article" date="2017" name="Nature">
        <title>The Apostasia genome and the evolution of orchids.</title>
        <authorList>
            <person name="Zhang G.Q."/>
            <person name="Liu K.W."/>
            <person name="Li Z."/>
            <person name="Lohaus R."/>
            <person name="Hsiao Y.Y."/>
            <person name="Niu S.C."/>
            <person name="Wang J.Y."/>
            <person name="Lin Y.C."/>
            <person name="Xu Q."/>
            <person name="Chen L.J."/>
            <person name="Yoshida K."/>
            <person name="Fujiwara S."/>
            <person name="Wang Z.W."/>
            <person name="Zhang Y.Q."/>
            <person name="Mitsuda N."/>
            <person name="Wang M."/>
            <person name="Liu G.H."/>
            <person name="Pecoraro L."/>
            <person name="Huang H.X."/>
            <person name="Xiao X.J."/>
            <person name="Lin M."/>
            <person name="Wu X.Y."/>
            <person name="Wu W.L."/>
            <person name="Chen Y.Y."/>
            <person name="Chang S.B."/>
            <person name="Sakamoto S."/>
            <person name="Ohme-Takagi M."/>
            <person name="Yagi M."/>
            <person name="Zeng S.J."/>
            <person name="Shen C.Y."/>
            <person name="Yeh C.M."/>
            <person name="Luo Y.B."/>
            <person name="Tsai W.C."/>
            <person name="Van de Peer Y."/>
            <person name="Liu Z.J."/>
        </authorList>
    </citation>
    <scope>NUCLEOTIDE SEQUENCE [LARGE SCALE GENOMIC DNA]</scope>
    <source>
        <tissue evidence="2">The whole plant</tissue>
    </source>
</reference>
<organism evidence="2 3">
    <name type="scientific">Dendrobium catenatum</name>
    <dbReference type="NCBI Taxonomy" id="906689"/>
    <lineage>
        <taxon>Eukaryota</taxon>
        <taxon>Viridiplantae</taxon>
        <taxon>Streptophyta</taxon>
        <taxon>Embryophyta</taxon>
        <taxon>Tracheophyta</taxon>
        <taxon>Spermatophyta</taxon>
        <taxon>Magnoliopsida</taxon>
        <taxon>Liliopsida</taxon>
        <taxon>Asparagales</taxon>
        <taxon>Orchidaceae</taxon>
        <taxon>Epidendroideae</taxon>
        <taxon>Malaxideae</taxon>
        <taxon>Dendrobiinae</taxon>
        <taxon>Dendrobium</taxon>
    </lineage>
</organism>
<feature type="region of interest" description="Disordered" evidence="1">
    <location>
        <begin position="160"/>
        <end position="185"/>
    </location>
</feature>
<name>A0A2I0WF25_9ASPA</name>
<sequence length="185" mass="20642">MELLLQCISPSPPLLTPISHLSLRRSIRSKFWNKGNALAATARRSMVVMADARPEKEKLAPKVEKNDNLEPEVERLTAEELEKIAEAVMEGKDEGRTPLDYDRRARIFCQSSRVFRDVNKVRAREQKIGIDPDLQGIVVGGEGCGSKFLMLEIRNFREAGMRSSAEEEDASAIVAEEGGREVSDS</sequence>
<reference evidence="2 3" key="1">
    <citation type="journal article" date="2016" name="Sci. Rep.">
        <title>The Dendrobium catenatum Lindl. genome sequence provides insights into polysaccharide synthase, floral development and adaptive evolution.</title>
        <authorList>
            <person name="Zhang G.Q."/>
            <person name="Xu Q."/>
            <person name="Bian C."/>
            <person name="Tsai W.C."/>
            <person name="Yeh C.M."/>
            <person name="Liu K.W."/>
            <person name="Yoshida K."/>
            <person name="Zhang L.S."/>
            <person name="Chang S.B."/>
            <person name="Chen F."/>
            <person name="Shi Y."/>
            <person name="Su Y.Y."/>
            <person name="Zhang Y.Q."/>
            <person name="Chen L.J."/>
            <person name="Yin Y."/>
            <person name="Lin M."/>
            <person name="Huang H."/>
            <person name="Deng H."/>
            <person name="Wang Z.W."/>
            <person name="Zhu S.L."/>
            <person name="Zhao X."/>
            <person name="Deng C."/>
            <person name="Niu S.C."/>
            <person name="Huang J."/>
            <person name="Wang M."/>
            <person name="Liu G.H."/>
            <person name="Yang H.J."/>
            <person name="Xiao X.J."/>
            <person name="Hsiao Y.Y."/>
            <person name="Wu W.L."/>
            <person name="Chen Y.Y."/>
            <person name="Mitsuda N."/>
            <person name="Ohme-Takagi M."/>
            <person name="Luo Y.B."/>
            <person name="Van de Peer Y."/>
            <person name="Liu Z.J."/>
        </authorList>
    </citation>
    <scope>NUCLEOTIDE SEQUENCE [LARGE SCALE GENOMIC DNA]</scope>
    <source>
        <tissue evidence="2">The whole plant</tissue>
    </source>
</reference>
<keyword evidence="3" id="KW-1185">Reference proteome</keyword>
<evidence type="ECO:0000313" key="2">
    <source>
        <dbReference type="EMBL" id="PKU74232.1"/>
    </source>
</evidence>
<dbReference type="AlphaFoldDB" id="A0A2I0WF25"/>
<dbReference type="Proteomes" id="UP000233837">
    <property type="component" value="Unassembled WGS sequence"/>
</dbReference>